<dbReference type="AlphaFoldDB" id="K1WLV0"/>
<dbReference type="EMBL" id="JH921448">
    <property type="protein sequence ID" value="EKD13856.1"/>
    <property type="molecule type" value="Genomic_DNA"/>
</dbReference>
<evidence type="ECO:0000256" key="2">
    <source>
        <dbReference type="SAM" id="SignalP"/>
    </source>
</evidence>
<feature type="signal peptide" evidence="2">
    <location>
        <begin position="1"/>
        <end position="19"/>
    </location>
</feature>
<gene>
    <name evidence="3" type="ORF">MBM_08057</name>
</gene>
<proteinExistence type="predicted"/>
<dbReference type="STRING" id="1072389.K1WLV0"/>
<evidence type="ECO:0000313" key="4">
    <source>
        <dbReference type="Proteomes" id="UP000006753"/>
    </source>
</evidence>
<name>K1WLV0_MARBU</name>
<dbReference type="Proteomes" id="UP000006753">
    <property type="component" value="Unassembled WGS sequence"/>
</dbReference>
<dbReference type="InterPro" id="IPR046670">
    <property type="entry name" value="DUF6540"/>
</dbReference>
<accession>K1WLV0</accession>
<feature type="region of interest" description="Disordered" evidence="1">
    <location>
        <begin position="774"/>
        <end position="795"/>
    </location>
</feature>
<dbReference type="OMA" id="WITKSET"/>
<organism evidence="3 4">
    <name type="scientific">Marssonina brunnea f. sp. multigermtubi (strain MB_m1)</name>
    <name type="common">Marssonina leaf spot fungus</name>
    <dbReference type="NCBI Taxonomy" id="1072389"/>
    <lineage>
        <taxon>Eukaryota</taxon>
        <taxon>Fungi</taxon>
        <taxon>Dikarya</taxon>
        <taxon>Ascomycota</taxon>
        <taxon>Pezizomycotina</taxon>
        <taxon>Leotiomycetes</taxon>
        <taxon>Helotiales</taxon>
        <taxon>Drepanopezizaceae</taxon>
        <taxon>Drepanopeziza</taxon>
    </lineage>
</organism>
<keyword evidence="2" id="KW-0732">Signal</keyword>
<evidence type="ECO:0000313" key="3">
    <source>
        <dbReference type="EMBL" id="EKD13856.1"/>
    </source>
</evidence>
<reference evidence="3 4" key="1">
    <citation type="journal article" date="2012" name="BMC Genomics">
        <title>Sequencing the genome of Marssonina brunnea reveals fungus-poplar co-evolution.</title>
        <authorList>
            <person name="Zhu S."/>
            <person name="Cao Y.-Z."/>
            <person name="Jiang C."/>
            <person name="Tan B.-Y."/>
            <person name="Wang Z."/>
            <person name="Feng S."/>
            <person name="Zhang L."/>
            <person name="Su X.-H."/>
            <person name="Brejova B."/>
            <person name="Vinar T."/>
            <person name="Xu M."/>
            <person name="Wang M.-X."/>
            <person name="Zhang S.-G."/>
            <person name="Huang M.-R."/>
            <person name="Wu R."/>
            <person name="Zhou Y."/>
        </authorList>
    </citation>
    <scope>NUCLEOTIDE SEQUENCE [LARGE SCALE GENOMIC DNA]</scope>
    <source>
        <strain evidence="3 4">MB_m1</strain>
    </source>
</reference>
<feature type="compositionally biased region" description="Low complexity" evidence="1">
    <location>
        <begin position="478"/>
        <end position="488"/>
    </location>
</feature>
<evidence type="ECO:0000256" key="1">
    <source>
        <dbReference type="SAM" id="MobiDB-lite"/>
    </source>
</evidence>
<dbReference type="InParanoid" id="K1WLV0"/>
<protein>
    <submittedName>
        <fullName evidence="3">Uncharacterized protein</fullName>
    </submittedName>
</protein>
<dbReference type="HOGENOM" id="CLU_019363_1_0_1"/>
<sequence>MHFSPSFLVLLASATSVLTEPSISSFPNSLTLSSPFDPIKAAYWTGLPHHRRTPFAVSPDGKSAYLAYLDSTLENIVVQQVDTTTFTAVGTAVTVKGYEAAGLVAQDDGFALMATIDASGTTDLPTDNMPIVAVIRFKNGAEAWRTPMNGPGVHPDEGLSATPDANGDLVYSAESGLYAAYFVVTSYTGPGAGHFADSIQYVDDSGALQVIDSSSTFGCSHNTGIGLEAADAPPFASVCAEDQGAIWLNTETRTMSGLKISNENTTNGSSGEPMGGMSGSYSNLALFPSSTNYIFAWASRGAIDLTLNDWLGAPNTRASPRWLNRNVAISTMSSKNALTGEEATSTVGAADGDTQVNWITKSETEDHQNVHVAAISSSLALVTWETLSNPTCEPLPLSCTGTYAGTSFQVVDNTGAKVGDAVVDNAVFVSGDIANVGTDRVCWPYVDMVWDLSAPKDSGTPVTTMSFACASTTGGGSTTPPNYSTGSPDAVPPSTSESAPAISNPAVVPDSTIERPYVPTNPGDENEPAFPGEYKDGKLPSNAGKLPAEGTNPWFGGGDESPEAYPTNLPSGYPTDFSKDSKGPSGFPSGYPTDFSKDSKGPSGFPGFPTDFTKAYKEPPTGSPPGYPTDFSDGWFTRWKKEHWGNKNMSPDNMPMTLTTVVRPAPTNFPLSDLEKVDNPVLASDVALTSLGEMAATDWDRIGEIRGGIPAPKKQFDGPKSLYPEEPLRRCQEWTREAIQAWTAAGALHTDSNTASADYDDYCSGEHNQYCHDNGDGAYEWAGERPSSKEKGRAR</sequence>
<dbReference type="OrthoDB" id="2890403at2759"/>
<feature type="region of interest" description="Disordered" evidence="1">
    <location>
        <begin position="471"/>
        <end position="608"/>
    </location>
</feature>
<feature type="chain" id="PRO_5003852974" evidence="2">
    <location>
        <begin position="20"/>
        <end position="795"/>
    </location>
</feature>
<feature type="compositionally biased region" description="Basic and acidic residues" evidence="1">
    <location>
        <begin position="782"/>
        <end position="795"/>
    </location>
</feature>
<keyword evidence="4" id="KW-1185">Reference proteome</keyword>
<dbReference type="KEGG" id="mbe:MBM_08057"/>
<dbReference type="Pfam" id="PF20174">
    <property type="entry name" value="DUF6540"/>
    <property type="match status" value="1"/>
</dbReference>
<dbReference type="eggNOG" id="ENOG502QTSJ">
    <property type="taxonomic scope" value="Eukaryota"/>
</dbReference>